<dbReference type="GO" id="GO:0005783">
    <property type="term" value="C:endoplasmic reticulum"/>
    <property type="evidence" value="ECO:0007669"/>
    <property type="project" value="TreeGrafter"/>
</dbReference>
<keyword evidence="1" id="KW-0808">Transferase</keyword>
<evidence type="ECO:0000256" key="2">
    <source>
        <dbReference type="ARBA" id="ARBA00038188"/>
    </source>
</evidence>
<dbReference type="PANTHER" id="PTHR44068">
    <property type="entry name" value="ZGC:194242"/>
    <property type="match status" value="1"/>
</dbReference>
<dbReference type="SUPFAM" id="SSF53335">
    <property type="entry name" value="S-adenosyl-L-methionine-dependent methyltransferases"/>
    <property type="match status" value="1"/>
</dbReference>
<proteinExistence type="inferred from homology"/>
<evidence type="ECO:0000313" key="5">
    <source>
        <dbReference type="EMBL" id="SPR01544.1"/>
    </source>
</evidence>
<dbReference type="Proteomes" id="UP000290189">
    <property type="component" value="Unassembled WGS sequence"/>
</dbReference>
<gene>
    <name evidence="5" type="ORF">PLBR_LOCUS8759</name>
</gene>
<dbReference type="Gene3D" id="3.40.50.150">
    <property type="entry name" value="Vaccinia Virus protein VP39"/>
    <property type="match status" value="1"/>
</dbReference>
<feature type="domain" description="Methyltransferase type 12" evidence="4">
    <location>
        <begin position="121"/>
        <end position="219"/>
    </location>
</feature>
<dbReference type="InterPro" id="IPR050447">
    <property type="entry name" value="Erg6_SMT_methyltransf"/>
</dbReference>
<dbReference type="AlphaFoldDB" id="A0A3P3YN60"/>
<evidence type="ECO:0000256" key="3">
    <source>
        <dbReference type="SAM" id="MobiDB-lite"/>
    </source>
</evidence>
<evidence type="ECO:0000259" key="4">
    <source>
        <dbReference type="Pfam" id="PF08242"/>
    </source>
</evidence>
<name>A0A3P3YN60_PLABS</name>
<feature type="region of interest" description="Disordered" evidence="3">
    <location>
        <begin position="1"/>
        <end position="46"/>
    </location>
</feature>
<evidence type="ECO:0000313" key="6">
    <source>
        <dbReference type="Proteomes" id="UP000290189"/>
    </source>
</evidence>
<accession>A0A3P3YN60</accession>
<geneLocation type="mitochondrion" evidence="5"/>
<dbReference type="PANTHER" id="PTHR44068:SF1">
    <property type="entry name" value="HYPOTHETICAL LOC100005854"/>
    <property type="match status" value="1"/>
</dbReference>
<dbReference type="InterPro" id="IPR013217">
    <property type="entry name" value="Methyltransf_12"/>
</dbReference>
<dbReference type="Pfam" id="PF08242">
    <property type="entry name" value="Methyltransf_12"/>
    <property type="match status" value="1"/>
</dbReference>
<evidence type="ECO:0000256" key="1">
    <source>
        <dbReference type="ARBA" id="ARBA00022679"/>
    </source>
</evidence>
<dbReference type="GO" id="GO:0003838">
    <property type="term" value="F:sterol 24-C-methyltransferase activity"/>
    <property type="evidence" value="ECO:0007669"/>
    <property type="project" value="TreeGrafter"/>
</dbReference>
<dbReference type="GO" id="GO:0016126">
    <property type="term" value="P:sterol biosynthetic process"/>
    <property type="evidence" value="ECO:0007669"/>
    <property type="project" value="TreeGrafter"/>
</dbReference>
<keyword evidence="5" id="KW-0496">Mitochondrion</keyword>
<dbReference type="CDD" id="cd02440">
    <property type="entry name" value="AdoMet_MTases"/>
    <property type="match status" value="1"/>
</dbReference>
<protein>
    <recommendedName>
        <fullName evidence="4">Methyltransferase type 12 domain-containing protein</fullName>
    </recommendedName>
</protein>
<sequence>MTRRAVRGRDQAVGGGGDHRHTRPSASTTHDDDDDDGGVVGDAARGGAADDVPISASLYGPERLAFVLSRVVSLPRRPIRPDDLAPYDQLHYEGTRRLLAFLRDAQAAFGGDAASARVRVLDIGAGIGGPARAISGHLGSAGAVDAIDIRDDLCDCHRRLNDLVGIDSATIRVVQGDILGTALRGEYDIMVAQLVFLHIADKAQLFRQVHQGLRPGGRIYIEDYVACDGAADNDDDQGMLRDSVGVPARSLLTRGQYEDALAAQAMRIVQWDDCTSAWSAFVWERAERFLADADGLQGTHPAMFQAMAHFYTTTAKLLRHDIDADLYPKTRARIGPGWVPAPVSIRGVAIVAVAL</sequence>
<dbReference type="InterPro" id="IPR029063">
    <property type="entry name" value="SAM-dependent_MTases_sf"/>
</dbReference>
<reference evidence="5 6" key="1">
    <citation type="submission" date="2018-03" db="EMBL/GenBank/DDBJ databases">
        <authorList>
            <person name="Fogelqvist J."/>
        </authorList>
    </citation>
    <scope>NUCLEOTIDE SEQUENCE [LARGE SCALE GENOMIC DNA]</scope>
</reference>
<comment type="similarity">
    <text evidence="2">Belongs to the class I-like SAM-binding methyltransferase superfamily. Erg6/SMT family.</text>
</comment>
<organism evidence="5 6">
    <name type="scientific">Plasmodiophora brassicae</name>
    <name type="common">Clubroot disease agent</name>
    <dbReference type="NCBI Taxonomy" id="37360"/>
    <lineage>
        <taxon>Eukaryota</taxon>
        <taxon>Sar</taxon>
        <taxon>Rhizaria</taxon>
        <taxon>Endomyxa</taxon>
        <taxon>Phytomyxea</taxon>
        <taxon>Plasmodiophorida</taxon>
        <taxon>Plasmodiophoridae</taxon>
        <taxon>Plasmodiophora</taxon>
    </lineage>
</organism>
<dbReference type="EMBL" id="OVEO01000018">
    <property type="protein sequence ID" value="SPR01544.1"/>
    <property type="molecule type" value="Genomic_DNA"/>
</dbReference>